<gene>
    <name evidence="2" type="ORF">KY290_021198</name>
</gene>
<comment type="caution">
    <text evidence="2">The sequence shown here is derived from an EMBL/GenBank/DDBJ whole genome shotgun (WGS) entry which is preliminary data.</text>
</comment>
<feature type="compositionally biased region" description="Basic residues" evidence="1">
    <location>
        <begin position="1"/>
        <end position="10"/>
    </location>
</feature>
<accession>A0ABQ7V3Y4</accession>
<evidence type="ECO:0008006" key="4">
    <source>
        <dbReference type="Google" id="ProtNLM"/>
    </source>
</evidence>
<reference evidence="2 3" key="1">
    <citation type="journal article" date="2021" name="bioRxiv">
        <title>Chromosome-scale and haplotype-resolved genome assembly of a tetraploid potato cultivar.</title>
        <authorList>
            <person name="Sun H."/>
            <person name="Jiao W.-B."/>
            <person name="Krause K."/>
            <person name="Campoy J.A."/>
            <person name="Goel M."/>
            <person name="Folz-Donahue K."/>
            <person name="Kukat C."/>
            <person name="Huettel B."/>
            <person name="Schneeberger K."/>
        </authorList>
    </citation>
    <scope>NUCLEOTIDE SEQUENCE [LARGE SCALE GENOMIC DNA]</scope>
    <source>
        <strain evidence="2">SolTubOtavaFocal</strain>
        <tissue evidence="2">Leaves</tissue>
    </source>
</reference>
<organism evidence="2 3">
    <name type="scientific">Solanum tuberosum</name>
    <name type="common">Potato</name>
    <dbReference type="NCBI Taxonomy" id="4113"/>
    <lineage>
        <taxon>Eukaryota</taxon>
        <taxon>Viridiplantae</taxon>
        <taxon>Streptophyta</taxon>
        <taxon>Embryophyta</taxon>
        <taxon>Tracheophyta</taxon>
        <taxon>Spermatophyta</taxon>
        <taxon>Magnoliopsida</taxon>
        <taxon>eudicotyledons</taxon>
        <taxon>Gunneridae</taxon>
        <taxon>Pentapetalae</taxon>
        <taxon>asterids</taxon>
        <taxon>lamiids</taxon>
        <taxon>Solanales</taxon>
        <taxon>Solanaceae</taxon>
        <taxon>Solanoideae</taxon>
        <taxon>Solaneae</taxon>
        <taxon>Solanum</taxon>
    </lineage>
</organism>
<dbReference type="Pfam" id="PF03004">
    <property type="entry name" value="Transposase_24"/>
    <property type="match status" value="1"/>
</dbReference>
<proteinExistence type="predicted"/>
<name>A0ABQ7V3Y4_SOLTU</name>
<keyword evidence="3" id="KW-1185">Reference proteome</keyword>
<feature type="region of interest" description="Disordered" evidence="1">
    <location>
        <begin position="1"/>
        <end position="21"/>
    </location>
</feature>
<protein>
    <recommendedName>
        <fullName evidence="4">Integrase core domain containing protein</fullName>
    </recommendedName>
</protein>
<dbReference type="Proteomes" id="UP000826656">
    <property type="component" value="Unassembled WGS sequence"/>
</dbReference>
<evidence type="ECO:0000256" key="1">
    <source>
        <dbReference type="SAM" id="MobiDB-lite"/>
    </source>
</evidence>
<sequence length="232" mass="24771">MARGRGRGKSSGRSNPAIRVSMPTIPMPTIVSPQQGGTPYIVTSTQSISTTISEAPPATQNQNNLIGQGLSTQNNPSDHTNTVAATPNQSNVIGQGMSSHSNPIDHTNTVAATPNQSNVIGQGLSPQGSPTGGGVRPSFAPEHVWERWMQLWGSDECIKKAEINAKNRRDGREVAVGTHTGGSISIGEYRKKPAIEKCRDPTPSELHLHVHTHGHDGKSFVGERSRIVHVLF</sequence>
<dbReference type="InterPro" id="IPR004252">
    <property type="entry name" value="Probable_transposase_24"/>
</dbReference>
<evidence type="ECO:0000313" key="3">
    <source>
        <dbReference type="Proteomes" id="UP000826656"/>
    </source>
</evidence>
<evidence type="ECO:0000313" key="2">
    <source>
        <dbReference type="EMBL" id="KAH0757705.1"/>
    </source>
</evidence>
<dbReference type="EMBL" id="JAIVGD010000015">
    <property type="protein sequence ID" value="KAH0757705.1"/>
    <property type="molecule type" value="Genomic_DNA"/>
</dbReference>